<dbReference type="PANTHER" id="PTHR38592">
    <property type="entry name" value="BLL4819 PROTEIN"/>
    <property type="match status" value="1"/>
</dbReference>
<organism evidence="3">
    <name type="scientific">uncultured Desulfobacterium sp</name>
    <dbReference type="NCBI Taxonomy" id="201089"/>
    <lineage>
        <taxon>Bacteria</taxon>
        <taxon>Pseudomonadati</taxon>
        <taxon>Thermodesulfobacteriota</taxon>
        <taxon>Desulfobacteria</taxon>
        <taxon>Desulfobacterales</taxon>
        <taxon>Desulfobacteriaceae</taxon>
        <taxon>Desulfobacterium</taxon>
        <taxon>environmental samples</taxon>
    </lineage>
</organism>
<dbReference type="PANTHER" id="PTHR38592:SF3">
    <property type="entry name" value="BLL4819 PROTEIN"/>
    <property type="match status" value="1"/>
</dbReference>
<name>A0A445MSP2_9BACT</name>
<evidence type="ECO:0008006" key="4">
    <source>
        <dbReference type="Google" id="ProtNLM"/>
    </source>
</evidence>
<dbReference type="Pfam" id="PF10129">
    <property type="entry name" value="OpgC_C"/>
    <property type="match status" value="1"/>
</dbReference>
<keyword evidence="2" id="KW-0812">Transmembrane</keyword>
<evidence type="ECO:0000256" key="2">
    <source>
        <dbReference type="SAM" id="Phobius"/>
    </source>
</evidence>
<dbReference type="AlphaFoldDB" id="A0A445MSP2"/>
<feature type="transmembrane region" description="Helical" evidence="2">
    <location>
        <begin position="258"/>
        <end position="279"/>
    </location>
</feature>
<feature type="transmembrane region" description="Helical" evidence="2">
    <location>
        <begin position="393"/>
        <end position="411"/>
    </location>
</feature>
<evidence type="ECO:0000313" key="3">
    <source>
        <dbReference type="EMBL" id="SPD72487.1"/>
    </source>
</evidence>
<feature type="transmembrane region" description="Helical" evidence="2">
    <location>
        <begin position="119"/>
        <end position="139"/>
    </location>
</feature>
<evidence type="ECO:0000256" key="1">
    <source>
        <dbReference type="SAM" id="MobiDB-lite"/>
    </source>
</evidence>
<protein>
    <recommendedName>
        <fullName evidence="4">Heparan-alpha-glucosaminide N-acetyltransferase catalytic domain-containing protein</fullName>
    </recommendedName>
</protein>
<feature type="transmembrane region" description="Helical" evidence="2">
    <location>
        <begin position="367"/>
        <end position="387"/>
    </location>
</feature>
<feature type="region of interest" description="Disordered" evidence="1">
    <location>
        <begin position="472"/>
        <end position="513"/>
    </location>
</feature>
<dbReference type="InterPro" id="IPR014550">
    <property type="entry name" value="UCP028704_OpgC"/>
</dbReference>
<feature type="compositionally biased region" description="Acidic residues" evidence="1">
    <location>
        <begin position="484"/>
        <end position="498"/>
    </location>
</feature>
<feature type="transmembrane region" description="Helical" evidence="2">
    <location>
        <begin position="160"/>
        <end position="182"/>
    </location>
</feature>
<feature type="transmembrane region" description="Helical" evidence="2">
    <location>
        <begin position="194"/>
        <end position="218"/>
    </location>
</feature>
<proteinExistence type="predicted"/>
<reference evidence="3" key="1">
    <citation type="submission" date="2018-01" db="EMBL/GenBank/DDBJ databases">
        <authorList>
            <person name="Regsiter A."/>
            <person name="William W."/>
        </authorList>
    </citation>
    <scope>NUCLEOTIDE SEQUENCE</scope>
    <source>
        <strain evidence="3">TRIP AH-1</strain>
    </source>
</reference>
<sequence>MSGHNLSDQFVAFFVLGKTQYIKISIDMVNHHGAAMNFFADILRNLSRFKRIFPAFSILPVSEKHCRTREPGAQSNRTGRDHVIDLWRGLALINMAWVHLVGNQIGAGSTLEAWIGEHLRFAAGAFVFIAGLSVAKVFGKALDRGGLEGRAARAWLFRRALLLLVIDRALAVAMGIISRWRMFLPGGEDPQAPLWPLAVFGEAGVTGGLLCLYALLLGFTPALAAIKRRCGISIVIALSITLYIAAQYADRIFHWPPWTFPVAFWQPFFVAGFLSTPVFLRIREGSTGRMAMWAAVSTVAFFALLVARRYGTVTGWDFTKVPLRPAELLRYAITIQFVFAWSMLAYEHVPVLRRMAGCFCLCGRYSLLVYSAHLFIEVPIVEFALTIGMSPAGASMLLVLDAAALVLVAAAQRVGQRAAMPGIVRAGARLWLPRPAIVAIACVLASAQSLRAIQILSPSVLQLQAIVDEPFDPNAEASDSVEPASDDEINPEPFEIPDEAPIPESPIAETLDA</sequence>
<dbReference type="EMBL" id="OJIN01000044">
    <property type="protein sequence ID" value="SPD72487.1"/>
    <property type="molecule type" value="Genomic_DNA"/>
</dbReference>
<feature type="transmembrane region" description="Helical" evidence="2">
    <location>
        <begin position="291"/>
        <end position="308"/>
    </location>
</feature>
<feature type="transmembrane region" description="Helical" evidence="2">
    <location>
        <begin position="86"/>
        <end position="107"/>
    </location>
</feature>
<feature type="transmembrane region" description="Helical" evidence="2">
    <location>
        <begin position="230"/>
        <end position="246"/>
    </location>
</feature>
<feature type="transmembrane region" description="Helical" evidence="2">
    <location>
        <begin position="328"/>
        <end position="346"/>
    </location>
</feature>
<keyword evidence="2" id="KW-0472">Membrane</keyword>
<keyword evidence="2" id="KW-1133">Transmembrane helix</keyword>
<gene>
    <name evidence="3" type="ORF">PITCH_A1380035</name>
</gene>
<accession>A0A445MSP2</accession>